<dbReference type="Proteomes" id="UP000323567">
    <property type="component" value="Unassembled WGS sequence"/>
</dbReference>
<evidence type="ECO:0000256" key="1">
    <source>
        <dbReference type="SAM" id="Phobius"/>
    </source>
</evidence>
<organism evidence="2 3">
    <name type="scientific">Alistipes shahii</name>
    <dbReference type="NCBI Taxonomy" id="328814"/>
    <lineage>
        <taxon>Bacteria</taxon>
        <taxon>Pseudomonadati</taxon>
        <taxon>Bacteroidota</taxon>
        <taxon>Bacteroidia</taxon>
        <taxon>Bacteroidales</taxon>
        <taxon>Rikenellaceae</taxon>
        <taxon>Alistipes</taxon>
    </lineage>
</organism>
<proteinExistence type="predicted"/>
<dbReference type="RefSeq" id="WP_149887844.1">
    <property type="nucleotide sequence ID" value="NZ_VVXK01000028.1"/>
</dbReference>
<feature type="transmembrane region" description="Helical" evidence="1">
    <location>
        <begin position="61"/>
        <end position="81"/>
    </location>
</feature>
<feature type="transmembrane region" description="Helical" evidence="1">
    <location>
        <begin position="38"/>
        <end position="55"/>
    </location>
</feature>
<gene>
    <name evidence="2" type="ORF">F2Y13_14045</name>
</gene>
<comment type="caution">
    <text evidence="2">The sequence shown here is derived from an EMBL/GenBank/DDBJ whole genome shotgun (WGS) entry which is preliminary data.</text>
</comment>
<keyword evidence="1" id="KW-1133">Transmembrane helix</keyword>
<dbReference type="AlphaFoldDB" id="A0A5B3FY22"/>
<feature type="transmembrane region" description="Helical" evidence="1">
    <location>
        <begin position="6"/>
        <end position="26"/>
    </location>
</feature>
<keyword evidence="1" id="KW-0472">Membrane</keyword>
<sequence>MKAYLLLLPISFLPAVAGILVTRPMWRIRQLPNEAIQGIGLVVMISVLIGCLVPLFLGDTGAVGCACILLSLFNLVIFQYYEQRLNTSRCPQCHTRNLHVHKYSKGLYKLYCPHCGLHSQWRTWRYFSDEA</sequence>
<accession>A0A5B3FY22</accession>
<name>A0A5B3FY22_9BACT</name>
<dbReference type="EMBL" id="VVXK01000028">
    <property type="protein sequence ID" value="KAA2366126.1"/>
    <property type="molecule type" value="Genomic_DNA"/>
</dbReference>
<reference evidence="2 3" key="1">
    <citation type="journal article" date="2019" name="Nat. Med.">
        <title>A library of human gut bacterial isolates paired with longitudinal multiomics data enables mechanistic microbiome research.</title>
        <authorList>
            <person name="Poyet M."/>
            <person name="Groussin M."/>
            <person name="Gibbons S.M."/>
            <person name="Avila-Pacheco J."/>
            <person name="Jiang X."/>
            <person name="Kearney S.M."/>
            <person name="Perrotta A.R."/>
            <person name="Berdy B."/>
            <person name="Zhao S."/>
            <person name="Lieberman T.D."/>
            <person name="Swanson P.K."/>
            <person name="Smith M."/>
            <person name="Roesemann S."/>
            <person name="Alexander J.E."/>
            <person name="Rich S.A."/>
            <person name="Livny J."/>
            <person name="Vlamakis H."/>
            <person name="Clish C."/>
            <person name="Bullock K."/>
            <person name="Deik A."/>
            <person name="Scott J."/>
            <person name="Pierce K.A."/>
            <person name="Xavier R.J."/>
            <person name="Alm E.J."/>
        </authorList>
    </citation>
    <scope>NUCLEOTIDE SEQUENCE [LARGE SCALE GENOMIC DNA]</scope>
    <source>
        <strain evidence="2 3">BIOML-A2</strain>
    </source>
</reference>
<keyword evidence="1" id="KW-0812">Transmembrane</keyword>
<protein>
    <submittedName>
        <fullName evidence="2">Uncharacterized protein</fullName>
    </submittedName>
</protein>
<evidence type="ECO:0000313" key="3">
    <source>
        <dbReference type="Proteomes" id="UP000323567"/>
    </source>
</evidence>
<evidence type="ECO:0000313" key="2">
    <source>
        <dbReference type="EMBL" id="KAA2366126.1"/>
    </source>
</evidence>